<evidence type="ECO:0000313" key="1">
    <source>
        <dbReference type="EMBL" id="KKK40428.1"/>
    </source>
</evidence>
<proteinExistence type="predicted"/>
<gene>
    <name evidence="1" type="ORF">LCGC14_3077010</name>
</gene>
<dbReference type="AlphaFoldDB" id="A0A0F8V7C1"/>
<dbReference type="EMBL" id="LAZR01070474">
    <property type="protein sequence ID" value="KKK40428.1"/>
    <property type="molecule type" value="Genomic_DNA"/>
</dbReference>
<reference evidence="1" key="1">
    <citation type="journal article" date="2015" name="Nature">
        <title>Complex archaea that bridge the gap between prokaryotes and eukaryotes.</title>
        <authorList>
            <person name="Spang A."/>
            <person name="Saw J.H."/>
            <person name="Jorgensen S.L."/>
            <person name="Zaremba-Niedzwiedzka K."/>
            <person name="Martijn J."/>
            <person name="Lind A.E."/>
            <person name="van Eijk R."/>
            <person name="Schleper C."/>
            <person name="Guy L."/>
            <person name="Ettema T.J."/>
        </authorList>
    </citation>
    <scope>NUCLEOTIDE SEQUENCE</scope>
</reference>
<name>A0A0F8V7C1_9ZZZZ</name>
<organism evidence="1">
    <name type="scientific">marine sediment metagenome</name>
    <dbReference type="NCBI Taxonomy" id="412755"/>
    <lineage>
        <taxon>unclassified sequences</taxon>
        <taxon>metagenomes</taxon>
        <taxon>ecological metagenomes</taxon>
    </lineage>
</organism>
<sequence>MINAVVTLSNTENTFCNDLTLSNKKVILILVINQLKGVWNNDKNL</sequence>
<accession>A0A0F8V7C1</accession>
<protein>
    <submittedName>
        <fullName evidence="1">Uncharacterized protein</fullName>
    </submittedName>
</protein>
<comment type="caution">
    <text evidence="1">The sequence shown here is derived from an EMBL/GenBank/DDBJ whole genome shotgun (WGS) entry which is preliminary data.</text>
</comment>